<evidence type="ECO:0000259" key="15">
    <source>
        <dbReference type="PROSITE" id="PS50857"/>
    </source>
</evidence>
<reference evidence="16 17" key="1">
    <citation type="submission" date="2019-03" db="EMBL/GenBank/DDBJ databases">
        <title>Ramlibacter sp. 18x22-1, whole genome shotgun sequence.</title>
        <authorList>
            <person name="Zhang X."/>
            <person name="Feng G."/>
            <person name="Zhu H."/>
        </authorList>
    </citation>
    <scope>NUCLEOTIDE SEQUENCE [LARGE SCALE GENOMIC DNA]</scope>
    <source>
        <strain evidence="16 17">18x22-1</strain>
    </source>
</reference>
<dbReference type="RefSeq" id="WP_135250252.1">
    <property type="nucleotide sequence ID" value="NZ_SMLK01000004.1"/>
</dbReference>
<dbReference type="GO" id="GO:0016020">
    <property type="term" value="C:membrane"/>
    <property type="evidence" value="ECO:0007669"/>
    <property type="project" value="InterPro"/>
</dbReference>
<comment type="subcellular location">
    <subcellularLocation>
        <location evidence="3">Periplasm</location>
    </subcellularLocation>
</comment>
<dbReference type="OrthoDB" id="9773456at2"/>
<keyword evidence="11" id="KW-0186">Copper</keyword>
<dbReference type="Gene3D" id="2.60.40.420">
    <property type="entry name" value="Cupredoxins - blue copper proteins"/>
    <property type="match status" value="1"/>
</dbReference>
<comment type="pathway">
    <text evidence="4">Nitrogen metabolism; nitrate reduction (denitrification); dinitrogen from nitrate: step 4/4.</text>
</comment>
<dbReference type="SUPFAM" id="SSF49503">
    <property type="entry name" value="Cupredoxins"/>
    <property type="match status" value="1"/>
</dbReference>
<dbReference type="PROSITE" id="PS51318">
    <property type="entry name" value="TAT"/>
    <property type="match status" value="1"/>
</dbReference>
<evidence type="ECO:0000256" key="4">
    <source>
        <dbReference type="ARBA" id="ARBA00004779"/>
    </source>
</evidence>
<dbReference type="PANTHER" id="PTHR42838:SF2">
    <property type="entry name" value="NITROUS-OXIDE REDUCTASE"/>
    <property type="match status" value="1"/>
</dbReference>
<evidence type="ECO:0000313" key="17">
    <source>
        <dbReference type="Proteomes" id="UP000297839"/>
    </source>
</evidence>
<dbReference type="PANTHER" id="PTHR42838">
    <property type="entry name" value="CYTOCHROME C OXIDASE SUBUNIT II"/>
    <property type="match status" value="1"/>
</dbReference>
<evidence type="ECO:0000256" key="7">
    <source>
        <dbReference type="ARBA" id="ARBA00011738"/>
    </source>
</evidence>
<dbReference type="GO" id="GO:0005507">
    <property type="term" value="F:copper ion binding"/>
    <property type="evidence" value="ECO:0007669"/>
    <property type="project" value="InterPro"/>
</dbReference>
<dbReference type="GO" id="GO:0050304">
    <property type="term" value="F:nitrous-oxide reductase activity"/>
    <property type="evidence" value="ECO:0007669"/>
    <property type="project" value="UniProtKB-EC"/>
</dbReference>
<gene>
    <name evidence="16" type="ORF">EZ216_13215</name>
</gene>
<evidence type="ECO:0000256" key="12">
    <source>
        <dbReference type="ARBA" id="ARBA00031077"/>
    </source>
</evidence>
<dbReference type="EMBL" id="SMLK01000004">
    <property type="protein sequence ID" value="TFZ00065.1"/>
    <property type="molecule type" value="Genomic_DNA"/>
</dbReference>
<proteinExistence type="inferred from homology"/>
<comment type="caution">
    <text evidence="16">The sequence shown here is derived from an EMBL/GenBank/DDBJ whole genome shotgun (WGS) entry which is preliminary data.</text>
</comment>
<dbReference type="Proteomes" id="UP000297839">
    <property type="component" value="Unassembled WGS sequence"/>
</dbReference>
<feature type="domain" description="Cytochrome oxidase subunit II copper A binding" evidence="15">
    <location>
        <begin position="30"/>
        <end position="122"/>
    </location>
</feature>
<evidence type="ECO:0000256" key="14">
    <source>
        <dbReference type="ARBA" id="ARBA00049555"/>
    </source>
</evidence>
<dbReference type="PROSITE" id="PS50857">
    <property type="entry name" value="COX2_CUA"/>
    <property type="match status" value="1"/>
</dbReference>
<comment type="similarity">
    <text evidence="6">Belongs to the NosZ family.</text>
</comment>
<evidence type="ECO:0000256" key="2">
    <source>
        <dbReference type="ARBA" id="ARBA00003034"/>
    </source>
</evidence>
<comment type="catalytic activity">
    <reaction evidence="14">
        <text>N2 + 2 Fe(III)-[cytochrome c] + H2O = nitrous oxide + 2 Fe(II)-[cytochrome c] + 2 H(+)</text>
        <dbReference type="Rhea" id="RHEA:43108"/>
        <dbReference type="Rhea" id="RHEA-COMP:10350"/>
        <dbReference type="Rhea" id="RHEA-COMP:14399"/>
        <dbReference type="ChEBI" id="CHEBI:15377"/>
        <dbReference type="ChEBI" id="CHEBI:15378"/>
        <dbReference type="ChEBI" id="CHEBI:17045"/>
        <dbReference type="ChEBI" id="CHEBI:17997"/>
        <dbReference type="ChEBI" id="CHEBI:29033"/>
        <dbReference type="ChEBI" id="CHEBI:29034"/>
        <dbReference type="EC" id="1.7.2.4"/>
    </reaction>
</comment>
<evidence type="ECO:0000256" key="3">
    <source>
        <dbReference type="ARBA" id="ARBA00004418"/>
    </source>
</evidence>
<sequence>MNRIAHRRAFLAYTGALAFAGLAAWTSAAPARRVVPMVARKWTFVPGTVQARKGEVLLFQLTAPEVPMGFSLPDFKVRTDVVPGQPATLELVADKAGSFTYLCDVFCGEGHETMNGTLVVSE</sequence>
<evidence type="ECO:0000256" key="13">
    <source>
        <dbReference type="ARBA" id="ARBA00032847"/>
    </source>
</evidence>
<dbReference type="InterPro" id="IPR028096">
    <property type="entry name" value="EfeO_Cupredoxin"/>
</dbReference>
<keyword evidence="17" id="KW-1185">Reference proteome</keyword>
<dbReference type="Pfam" id="PF13473">
    <property type="entry name" value="Cupredoxin_1"/>
    <property type="match status" value="1"/>
</dbReference>
<comment type="similarity">
    <text evidence="5">In the C-terminal section; belongs to the cytochrome c oxidase subunit 2 family.</text>
</comment>
<keyword evidence="10" id="KW-0479">Metal-binding</keyword>
<dbReference type="InterPro" id="IPR051403">
    <property type="entry name" value="NosZ/Cyto_c_oxidase_sub2"/>
</dbReference>
<evidence type="ECO:0000256" key="1">
    <source>
        <dbReference type="ARBA" id="ARBA00001913"/>
    </source>
</evidence>
<comment type="function">
    <text evidence="2">Nitrous-oxide reductase is part of a bacterial respiratory system which is activated under anaerobic conditions in the presence of nitrate or nitrous oxide.</text>
</comment>
<evidence type="ECO:0000256" key="11">
    <source>
        <dbReference type="ARBA" id="ARBA00023008"/>
    </source>
</evidence>
<evidence type="ECO:0000313" key="16">
    <source>
        <dbReference type="EMBL" id="TFZ00065.1"/>
    </source>
</evidence>
<dbReference type="GO" id="GO:0019333">
    <property type="term" value="P:denitrification pathway"/>
    <property type="evidence" value="ECO:0007669"/>
    <property type="project" value="UniProtKB-UniPathway"/>
</dbReference>
<dbReference type="GO" id="GO:0042597">
    <property type="term" value="C:periplasmic space"/>
    <property type="evidence" value="ECO:0007669"/>
    <property type="project" value="UniProtKB-SubCell"/>
</dbReference>
<organism evidence="16 17">
    <name type="scientific">Ramlibacter humi</name>
    <dbReference type="NCBI Taxonomy" id="2530451"/>
    <lineage>
        <taxon>Bacteria</taxon>
        <taxon>Pseudomonadati</taxon>
        <taxon>Pseudomonadota</taxon>
        <taxon>Betaproteobacteria</taxon>
        <taxon>Burkholderiales</taxon>
        <taxon>Comamonadaceae</taxon>
        <taxon>Ramlibacter</taxon>
    </lineage>
</organism>
<evidence type="ECO:0000256" key="5">
    <source>
        <dbReference type="ARBA" id="ARBA00006790"/>
    </source>
</evidence>
<dbReference type="InterPro" id="IPR006311">
    <property type="entry name" value="TAT_signal"/>
</dbReference>
<evidence type="ECO:0000256" key="10">
    <source>
        <dbReference type="ARBA" id="ARBA00022723"/>
    </source>
</evidence>
<comment type="cofactor">
    <cofactor evidence="1">
        <name>Ca(2+)</name>
        <dbReference type="ChEBI" id="CHEBI:29108"/>
    </cofactor>
</comment>
<protein>
    <recommendedName>
        <fullName evidence="9">Nitrous-oxide reductase</fullName>
        <ecNumber evidence="8">1.7.2.4</ecNumber>
    </recommendedName>
    <alternativeName>
        <fullName evidence="12">N(2)OR</fullName>
    </alternativeName>
    <alternativeName>
        <fullName evidence="13">N2O reductase</fullName>
    </alternativeName>
</protein>
<dbReference type="EC" id="1.7.2.4" evidence="8"/>
<dbReference type="UniPathway" id="UPA00652">
    <property type="reaction ID" value="UER00709"/>
</dbReference>
<dbReference type="AlphaFoldDB" id="A0A4Z0BPT0"/>
<dbReference type="GO" id="GO:0004129">
    <property type="term" value="F:cytochrome-c oxidase activity"/>
    <property type="evidence" value="ECO:0007669"/>
    <property type="project" value="InterPro"/>
</dbReference>
<name>A0A4Z0BPT0_9BURK</name>
<evidence type="ECO:0000256" key="6">
    <source>
        <dbReference type="ARBA" id="ARBA00010372"/>
    </source>
</evidence>
<accession>A0A4Z0BPT0</accession>
<dbReference type="InterPro" id="IPR002429">
    <property type="entry name" value="CcO_II-like_C"/>
</dbReference>
<evidence type="ECO:0000256" key="8">
    <source>
        <dbReference type="ARBA" id="ARBA00011896"/>
    </source>
</evidence>
<evidence type="ECO:0000256" key="9">
    <source>
        <dbReference type="ARBA" id="ARBA00016560"/>
    </source>
</evidence>
<comment type="subunit">
    <text evidence="7">Homodimer.</text>
</comment>
<dbReference type="InterPro" id="IPR008972">
    <property type="entry name" value="Cupredoxin"/>
</dbReference>